<proteinExistence type="predicted"/>
<accession>A0A0W8G0G9</accession>
<keyword evidence="1" id="KW-1133">Transmembrane helix</keyword>
<dbReference type="AlphaFoldDB" id="A0A0W8G0G9"/>
<gene>
    <name evidence="2" type="ORF">ASZ90_003579</name>
</gene>
<organism evidence="2">
    <name type="scientific">hydrocarbon metagenome</name>
    <dbReference type="NCBI Taxonomy" id="938273"/>
    <lineage>
        <taxon>unclassified sequences</taxon>
        <taxon>metagenomes</taxon>
        <taxon>ecological metagenomes</taxon>
    </lineage>
</organism>
<evidence type="ECO:0000313" key="2">
    <source>
        <dbReference type="EMBL" id="KUG26577.1"/>
    </source>
</evidence>
<feature type="transmembrane region" description="Helical" evidence="1">
    <location>
        <begin position="105"/>
        <end position="124"/>
    </location>
</feature>
<comment type="caution">
    <text evidence="2">The sequence shown here is derived from an EMBL/GenBank/DDBJ whole genome shotgun (WGS) entry which is preliminary data.</text>
</comment>
<reference evidence="2" key="1">
    <citation type="journal article" date="2015" name="Proc. Natl. Acad. Sci. U.S.A.">
        <title>Networks of energetic and metabolic interactions define dynamics in microbial communities.</title>
        <authorList>
            <person name="Embree M."/>
            <person name="Liu J.K."/>
            <person name="Al-Bassam M.M."/>
            <person name="Zengler K."/>
        </authorList>
    </citation>
    <scope>NUCLEOTIDE SEQUENCE</scope>
</reference>
<dbReference type="EMBL" id="LNQE01000436">
    <property type="protein sequence ID" value="KUG26577.1"/>
    <property type="molecule type" value="Genomic_DNA"/>
</dbReference>
<sequence length="168" mass="19938">MSFSQTFEVSDGYLSSLSSNVAILRKLNKATLKDKELETTYAYLQGLLFKFFFLNSFSQYSNIPIFQYSNIPIFQYSNIPIFQYSNIPIFQYSIIPLFLYSSIPLFLYSIFPTFLLHQLFNLLVTFSKSYRKILPDYRYAFQKRPTIFLASIKEIQYYNKSGNIYYEN</sequence>
<keyword evidence="1" id="KW-0472">Membrane</keyword>
<protein>
    <submittedName>
        <fullName evidence="2">Uncharacterized protein</fullName>
    </submittedName>
</protein>
<name>A0A0W8G0G9_9ZZZZ</name>
<evidence type="ECO:0000256" key="1">
    <source>
        <dbReference type="SAM" id="Phobius"/>
    </source>
</evidence>
<keyword evidence="1" id="KW-0812">Transmembrane</keyword>